<dbReference type="STRING" id="1605367.AFM12_07545"/>
<keyword evidence="1" id="KW-1133">Transmembrane helix</keyword>
<proteinExistence type="predicted"/>
<sequence length="138" mass="15819">MGLIFLQIGIIGHGLFKNYSLGVALGTTCLISLINFEPKTVLAMFILIGILTFFYYRTGSFEIVILGTLVYFLIDLLLLQFIDFNVMAENNYRYVILGNDVAYFGVMLVSVLLLLFLMRQVGQLKQIQWKQKTELIEY</sequence>
<dbReference type="AlphaFoldDB" id="A0A0N8H9W1"/>
<protein>
    <submittedName>
        <fullName evidence="2">Uncharacterized protein</fullName>
    </submittedName>
</protein>
<accession>A0A0N8H9W1</accession>
<comment type="caution">
    <text evidence="2">The sequence shown here is derived from an EMBL/GenBank/DDBJ whole genome shotgun (WGS) entry which is preliminary data.</text>
</comment>
<dbReference type="Proteomes" id="UP000050454">
    <property type="component" value="Unassembled WGS sequence"/>
</dbReference>
<keyword evidence="1" id="KW-0812">Transmembrane</keyword>
<evidence type="ECO:0000313" key="3">
    <source>
        <dbReference type="Proteomes" id="UP000050454"/>
    </source>
</evidence>
<feature type="transmembrane region" description="Helical" evidence="1">
    <location>
        <begin position="63"/>
        <end position="82"/>
    </location>
</feature>
<reference evidence="2 3" key="1">
    <citation type="submission" date="2015-07" db="EMBL/GenBank/DDBJ databases">
        <title>The draft genome sequence of Leadbetterella sp. JN14-9.</title>
        <authorList>
            <person name="Liu Y."/>
            <person name="Du J."/>
            <person name="Shao Z."/>
        </authorList>
    </citation>
    <scope>NUCLEOTIDE SEQUENCE [LARGE SCALE GENOMIC DNA]</scope>
    <source>
        <strain evidence="2 3">JN14-9</strain>
    </source>
</reference>
<evidence type="ECO:0000313" key="2">
    <source>
        <dbReference type="EMBL" id="KPM48476.1"/>
    </source>
</evidence>
<dbReference type="EMBL" id="LGTQ01000006">
    <property type="protein sequence ID" value="KPM48476.1"/>
    <property type="molecule type" value="Genomic_DNA"/>
</dbReference>
<feature type="transmembrane region" description="Helical" evidence="1">
    <location>
        <begin position="15"/>
        <end position="34"/>
    </location>
</feature>
<organism evidence="2 3">
    <name type="scientific">Jiulongibacter sediminis</name>
    <dbReference type="NCBI Taxonomy" id="1605367"/>
    <lineage>
        <taxon>Bacteria</taxon>
        <taxon>Pseudomonadati</taxon>
        <taxon>Bacteroidota</taxon>
        <taxon>Cytophagia</taxon>
        <taxon>Cytophagales</taxon>
        <taxon>Leadbetterellaceae</taxon>
        <taxon>Jiulongibacter</taxon>
    </lineage>
</organism>
<feature type="transmembrane region" description="Helical" evidence="1">
    <location>
        <begin position="102"/>
        <end position="122"/>
    </location>
</feature>
<name>A0A0N8H9W1_9BACT</name>
<keyword evidence="3" id="KW-1185">Reference proteome</keyword>
<keyword evidence="1" id="KW-0472">Membrane</keyword>
<evidence type="ECO:0000256" key="1">
    <source>
        <dbReference type="SAM" id="Phobius"/>
    </source>
</evidence>
<gene>
    <name evidence="2" type="ORF">AFM12_07545</name>
</gene>
<feature type="transmembrane region" description="Helical" evidence="1">
    <location>
        <begin position="40"/>
        <end position="56"/>
    </location>
</feature>